<evidence type="ECO:0000256" key="4">
    <source>
        <dbReference type="ARBA" id="ARBA00022741"/>
    </source>
</evidence>
<dbReference type="InterPro" id="IPR050113">
    <property type="entry name" value="Ub_conjugating_enzyme"/>
</dbReference>
<dbReference type="OrthoDB" id="6600758at2759"/>
<sequence length="159" mass="18397">MDELAMTRLSEERKSWRKNHPYGFEAKPVKNPDGTFNLLIWDCSIPGKSGTPWENGQFKLKIHFNNGYPLQPPVCQFDPPIFHPNIWKDGKVCLSILNPENGWRPSLTIREILIGIQDLLDDPNINDAANLFAYETYVNDKQAYTQQIIEQAEKFKVTY</sequence>
<dbReference type="GO" id="GO:0005524">
    <property type="term" value="F:ATP binding"/>
    <property type="evidence" value="ECO:0007669"/>
    <property type="project" value="UniProtKB-UniRule"/>
</dbReference>
<dbReference type="InterPro" id="IPR000608">
    <property type="entry name" value="UBC"/>
</dbReference>
<keyword evidence="4 10" id="KW-0547">Nucleotide-binding</keyword>
<keyword evidence="6 10" id="KW-0067">ATP-binding</keyword>
<gene>
    <name evidence="12" type="primary">LOC113796896</name>
</gene>
<dbReference type="SMART" id="SM00212">
    <property type="entry name" value="UBCc"/>
    <property type="match status" value="1"/>
</dbReference>
<evidence type="ECO:0000256" key="8">
    <source>
        <dbReference type="ARBA" id="ARBA00039165"/>
    </source>
</evidence>
<reference evidence="12" key="1">
    <citation type="submission" date="2025-08" db="UniProtKB">
        <authorList>
            <consortium name="RefSeq"/>
        </authorList>
    </citation>
    <scope>IDENTIFICATION</scope>
    <source>
        <strain evidence="12">Airmid</strain>
    </source>
</reference>
<dbReference type="OMA" id="WKPAISL"/>
<dbReference type="CDD" id="cd23798">
    <property type="entry name" value="UBCc_UBE2I"/>
    <property type="match status" value="1"/>
</dbReference>
<dbReference type="GO" id="GO:0005634">
    <property type="term" value="C:nucleus"/>
    <property type="evidence" value="ECO:0007669"/>
    <property type="project" value="UniProtKB-SubCell"/>
</dbReference>
<dbReference type="GO" id="GO:0005694">
    <property type="term" value="C:chromosome"/>
    <property type="evidence" value="ECO:0007669"/>
    <property type="project" value="UniProtKB-ARBA"/>
</dbReference>
<comment type="similarity">
    <text evidence="10">Belongs to the ubiquitin-conjugating enzyme family.</text>
</comment>
<dbReference type="GeneID" id="113796896"/>
<evidence type="ECO:0000256" key="9">
    <source>
        <dbReference type="ARBA" id="ARBA00044296"/>
    </source>
</evidence>
<evidence type="ECO:0000256" key="6">
    <source>
        <dbReference type="ARBA" id="ARBA00022840"/>
    </source>
</evidence>
<dbReference type="InParanoid" id="A0A6P6YDN0"/>
<protein>
    <recommendedName>
        <fullName evidence="8">SUMO-conjugating enzyme UBC9</fullName>
    </recommendedName>
    <alternativeName>
        <fullName evidence="9">Ubiquitin carrier protein 9</fullName>
    </alternativeName>
</protein>
<dbReference type="PROSITE" id="PS00183">
    <property type="entry name" value="UBC_1"/>
    <property type="match status" value="1"/>
</dbReference>
<dbReference type="Gene3D" id="3.10.110.10">
    <property type="entry name" value="Ubiquitin Conjugating Enzyme"/>
    <property type="match status" value="1"/>
</dbReference>
<evidence type="ECO:0000256" key="10">
    <source>
        <dbReference type="RuleBase" id="RU362109"/>
    </source>
</evidence>
<dbReference type="PROSITE" id="PS50127">
    <property type="entry name" value="UBC_2"/>
    <property type="match status" value="1"/>
</dbReference>
<evidence type="ECO:0000256" key="1">
    <source>
        <dbReference type="ARBA" id="ARBA00004123"/>
    </source>
</evidence>
<evidence type="ECO:0000256" key="2">
    <source>
        <dbReference type="ARBA" id="ARBA00004718"/>
    </source>
</evidence>
<keyword evidence="3" id="KW-0808">Transferase</keyword>
<dbReference type="Proteomes" id="UP000515146">
    <property type="component" value="Unplaced"/>
</dbReference>
<evidence type="ECO:0000256" key="3">
    <source>
        <dbReference type="ARBA" id="ARBA00022679"/>
    </source>
</evidence>
<dbReference type="RefSeq" id="XP_027202991.1">
    <property type="nucleotide sequence ID" value="XM_027347190.1"/>
</dbReference>
<dbReference type="Pfam" id="PF00179">
    <property type="entry name" value="UQ_con"/>
    <property type="match status" value="1"/>
</dbReference>
<dbReference type="InterPro" id="IPR016135">
    <property type="entry name" value="UBQ-conjugating_enzyme/RWD"/>
</dbReference>
<proteinExistence type="inferred from homology"/>
<dbReference type="InterPro" id="IPR023313">
    <property type="entry name" value="UBQ-conjugating_AS"/>
</dbReference>
<organism evidence="11 12">
    <name type="scientific">Dermatophagoides pteronyssinus</name>
    <name type="common">European house dust mite</name>
    <dbReference type="NCBI Taxonomy" id="6956"/>
    <lineage>
        <taxon>Eukaryota</taxon>
        <taxon>Metazoa</taxon>
        <taxon>Ecdysozoa</taxon>
        <taxon>Arthropoda</taxon>
        <taxon>Chelicerata</taxon>
        <taxon>Arachnida</taxon>
        <taxon>Acari</taxon>
        <taxon>Acariformes</taxon>
        <taxon>Sarcoptiformes</taxon>
        <taxon>Astigmata</taxon>
        <taxon>Psoroptidia</taxon>
        <taxon>Analgoidea</taxon>
        <taxon>Pyroglyphidae</taxon>
        <taxon>Dermatophagoidinae</taxon>
        <taxon>Dermatophagoides</taxon>
    </lineage>
</organism>
<keyword evidence="7" id="KW-0539">Nucleus</keyword>
<dbReference type="FunFam" id="3.10.110.10:FF:000035">
    <property type="entry name" value="SUMO-conjugating enzyme ubc9"/>
    <property type="match status" value="1"/>
</dbReference>
<evidence type="ECO:0000256" key="7">
    <source>
        <dbReference type="ARBA" id="ARBA00023242"/>
    </source>
</evidence>
<dbReference type="GO" id="GO:0019787">
    <property type="term" value="F:ubiquitin-like protein transferase activity"/>
    <property type="evidence" value="ECO:0007669"/>
    <property type="project" value="UniProtKB-ARBA"/>
</dbReference>
<evidence type="ECO:0000313" key="11">
    <source>
        <dbReference type="Proteomes" id="UP000515146"/>
    </source>
</evidence>
<dbReference type="SUPFAM" id="SSF54495">
    <property type="entry name" value="UBC-like"/>
    <property type="match status" value="1"/>
</dbReference>
<accession>A0A6P6YDN0</accession>
<keyword evidence="5 10" id="KW-0833">Ubl conjugation pathway</keyword>
<comment type="pathway">
    <text evidence="2">Protein modification; protein sumoylation.</text>
</comment>
<name>A0A6P6YDN0_DERPT</name>
<dbReference type="PANTHER" id="PTHR24067">
    <property type="entry name" value="UBIQUITIN-CONJUGATING ENZYME E2"/>
    <property type="match status" value="1"/>
</dbReference>
<evidence type="ECO:0000256" key="5">
    <source>
        <dbReference type="ARBA" id="ARBA00022786"/>
    </source>
</evidence>
<keyword evidence="11" id="KW-1185">Reference proteome</keyword>
<comment type="subcellular location">
    <subcellularLocation>
        <location evidence="1">Nucleus</location>
    </subcellularLocation>
</comment>
<dbReference type="AlphaFoldDB" id="A0A6P6YDN0"/>
<dbReference type="KEGG" id="dpte:113796896"/>
<evidence type="ECO:0000313" key="12">
    <source>
        <dbReference type="RefSeq" id="XP_027202991.1"/>
    </source>
</evidence>